<evidence type="ECO:0000256" key="8">
    <source>
        <dbReference type="ARBA" id="ARBA00023242"/>
    </source>
</evidence>
<keyword evidence="7 12" id="KW-0269">Exonuclease</keyword>
<dbReference type="GO" id="GO:0005634">
    <property type="term" value="C:nucleus"/>
    <property type="evidence" value="ECO:0007669"/>
    <property type="project" value="UniProtKB-SubCell"/>
</dbReference>
<protein>
    <recommendedName>
        <fullName evidence="3">RNA exonuclease 4</fullName>
    </recommendedName>
</protein>
<dbReference type="InterPro" id="IPR036397">
    <property type="entry name" value="RNaseH_sf"/>
</dbReference>
<dbReference type="Gene3D" id="3.30.420.10">
    <property type="entry name" value="Ribonuclease H-like superfamily/Ribonuclease H"/>
    <property type="match status" value="1"/>
</dbReference>
<dbReference type="GO" id="GO:0006364">
    <property type="term" value="P:rRNA processing"/>
    <property type="evidence" value="ECO:0007669"/>
    <property type="project" value="UniProtKB-KW"/>
</dbReference>
<keyword evidence="4" id="KW-0698">rRNA processing</keyword>
<feature type="compositionally biased region" description="Basic residues" evidence="10">
    <location>
        <begin position="140"/>
        <end position="152"/>
    </location>
</feature>
<dbReference type="InterPro" id="IPR012337">
    <property type="entry name" value="RNaseH-like_sf"/>
</dbReference>
<accession>A0AAD8XW96</accession>
<evidence type="ECO:0000256" key="6">
    <source>
        <dbReference type="ARBA" id="ARBA00022801"/>
    </source>
</evidence>
<comment type="caution">
    <text evidence="12">The sequence shown here is derived from an EMBL/GenBank/DDBJ whole genome shotgun (WGS) entry which is preliminary data.</text>
</comment>
<comment type="subcellular location">
    <subcellularLocation>
        <location evidence="1">Nucleus</location>
    </subcellularLocation>
</comment>
<feature type="compositionally biased region" description="Low complexity" evidence="10">
    <location>
        <begin position="87"/>
        <end position="106"/>
    </location>
</feature>
<keyword evidence="6 12" id="KW-0378">Hydrolase</keyword>
<evidence type="ECO:0000256" key="5">
    <source>
        <dbReference type="ARBA" id="ARBA00022722"/>
    </source>
</evidence>
<keyword evidence="13" id="KW-1185">Reference proteome</keyword>
<dbReference type="InterPro" id="IPR047021">
    <property type="entry name" value="REXO1/3/4-like"/>
</dbReference>
<dbReference type="FunFam" id="3.30.420.10:FF:000007">
    <property type="entry name" value="Interferon-stimulated exonuclease gene 20"/>
    <property type="match status" value="1"/>
</dbReference>
<evidence type="ECO:0000256" key="4">
    <source>
        <dbReference type="ARBA" id="ARBA00022552"/>
    </source>
</evidence>
<gene>
    <name evidence="12" type="ORF">QTG54_014105</name>
</gene>
<evidence type="ECO:0000313" key="12">
    <source>
        <dbReference type="EMBL" id="KAK1735039.1"/>
    </source>
</evidence>
<feature type="compositionally biased region" description="Basic residues" evidence="10">
    <location>
        <begin position="49"/>
        <end position="79"/>
    </location>
</feature>
<evidence type="ECO:0000256" key="2">
    <source>
        <dbReference type="ARBA" id="ARBA00010489"/>
    </source>
</evidence>
<evidence type="ECO:0000313" key="13">
    <source>
        <dbReference type="Proteomes" id="UP001224775"/>
    </source>
</evidence>
<comment type="similarity">
    <text evidence="2">Belongs to the REXO4 family.</text>
</comment>
<comment type="function">
    <text evidence="9">Exoribonuclease involved in ribosome biosynthesis. Involved in the processing of ITS1, the internal transcribed spacer localized between the 18S and 5.8S rRNAs.</text>
</comment>
<dbReference type="GO" id="GO:0003676">
    <property type="term" value="F:nucleic acid binding"/>
    <property type="evidence" value="ECO:0007669"/>
    <property type="project" value="InterPro"/>
</dbReference>
<keyword evidence="8" id="KW-0539">Nucleus</keyword>
<dbReference type="AlphaFoldDB" id="A0AAD8XW96"/>
<evidence type="ECO:0000256" key="1">
    <source>
        <dbReference type="ARBA" id="ARBA00004123"/>
    </source>
</evidence>
<keyword evidence="5" id="KW-0540">Nuclease</keyword>
<dbReference type="CDD" id="cd06144">
    <property type="entry name" value="REX4_like"/>
    <property type="match status" value="1"/>
</dbReference>
<evidence type="ECO:0000256" key="3">
    <source>
        <dbReference type="ARBA" id="ARBA00016937"/>
    </source>
</evidence>
<sequence>MMIINLNTSIEAQAADAAAAKTSRIRRRPGHWTQDTHNNNKDEVMASTKGKKNTTTRRRRRPVANKNKKQQQKMIHQQHHHCDDDSSSASTASTASASLSSSDLSSCQEDQENITNLNKQSIKNKRTQQRKSSSANNTNKKSKQPRRKHKKTSSPPSSPKEIQIPKELTPQEKSQYVALDAEMVGVGPHGQHSRLARITLANYDGECIYDTLVQVLETVTDYRTFVSGITPQDLEEGGSAIPFEECRSQVLELITDKIVIGHGLKNDFRVLGVTHPWYFTRDTAKYEPFMKVDPTGEKDFIPKKLKVLAKDKLGLVIQEDGVPHCPLEDAVAALELYKKHRTKWEKAMSYKMERTKAITMC</sequence>
<feature type="domain" description="Exonuclease" evidence="11">
    <location>
        <begin position="175"/>
        <end position="346"/>
    </location>
</feature>
<feature type="region of interest" description="Disordered" evidence="10">
    <location>
        <begin position="20"/>
        <end position="170"/>
    </location>
</feature>
<dbReference type="EMBL" id="JATAAI010000035">
    <property type="protein sequence ID" value="KAK1735039.1"/>
    <property type="molecule type" value="Genomic_DNA"/>
</dbReference>
<dbReference type="InterPro" id="IPR013520">
    <property type="entry name" value="Ribonucl_H"/>
</dbReference>
<evidence type="ECO:0000256" key="7">
    <source>
        <dbReference type="ARBA" id="ARBA00022839"/>
    </source>
</evidence>
<evidence type="ECO:0000259" key="11">
    <source>
        <dbReference type="SMART" id="SM00479"/>
    </source>
</evidence>
<dbReference type="SUPFAM" id="SSF53098">
    <property type="entry name" value="Ribonuclease H-like"/>
    <property type="match status" value="1"/>
</dbReference>
<evidence type="ECO:0000256" key="10">
    <source>
        <dbReference type="SAM" id="MobiDB-lite"/>
    </source>
</evidence>
<dbReference type="GO" id="GO:0008408">
    <property type="term" value="F:3'-5' exonuclease activity"/>
    <property type="evidence" value="ECO:0007669"/>
    <property type="project" value="InterPro"/>
</dbReference>
<dbReference type="PANTHER" id="PTHR12801">
    <property type="entry name" value="RNA EXONUCLEASE REXO1 / RECO3 FAMILY MEMBER-RELATED"/>
    <property type="match status" value="1"/>
</dbReference>
<name>A0AAD8XW96_9STRA</name>
<dbReference type="Proteomes" id="UP001224775">
    <property type="component" value="Unassembled WGS sequence"/>
</dbReference>
<reference evidence="12" key="1">
    <citation type="submission" date="2023-06" db="EMBL/GenBank/DDBJ databases">
        <title>Survivors Of The Sea: Transcriptome response of Skeletonema marinoi to long-term dormancy.</title>
        <authorList>
            <person name="Pinder M.I.M."/>
            <person name="Kourtchenko O."/>
            <person name="Robertson E.K."/>
            <person name="Larsson T."/>
            <person name="Maumus F."/>
            <person name="Osuna-Cruz C.M."/>
            <person name="Vancaester E."/>
            <person name="Stenow R."/>
            <person name="Vandepoele K."/>
            <person name="Ploug H."/>
            <person name="Bruchert V."/>
            <person name="Godhe A."/>
            <person name="Topel M."/>
        </authorList>
    </citation>
    <scope>NUCLEOTIDE SEQUENCE</scope>
    <source>
        <strain evidence="12">R05AC</strain>
    </source>
</reference>
<evidence type="ECO:0000256" key="9">
    <source>
        <dbReference type="ARBA" id="ARBA00025599"/>
    </source>
</evidence>
<dbReference type="InterPro" id="IPR037431">
    <property type="entry name" value="REX4_DEDDh_dom"/>
</dbReference>
<dbReference type="PANTHER" id="PTHR12801:SF45">
    <property type="entry name" value="RNA EXONUCLEASE 4"/>
    <property type="match status" value="1"/>
</dbReference>
<dbReference type="SMART" id="SM00479">
    <property type="entry name" value="EXOIII"/>
    <property type="match status" value="1"/>
</dbReference>
<organism evidence="12 13">
    <name type="scientific">Skeletonema marinoi</name>
    <dbReference type="NCBI Taxonomy" id="267567"/>
    <lineage>
        <taxon>Eukaryota</taxon>
        <taxon>Sar</taxon>
        <taxon>Stramenopiles</taxon>
        <taxon>Ochrophyta</taxon>
        <taxon>Bacillariophyta</taxon>
        <taxon>Coscinodiscophyceae</taxon>
        <taxon>Thalassiosirophycidae</taxon>
        <taxon>Thalassiosirales</taxon>
        <taxon>Skeletonemataceae</taxon>
        <taxon>Skeletonema</taxon>
        <taxon>Skeletonema marinoi-dohrnii complex</taxon>
    </lineage>
</organism>
<dbReference type="Pfam" id="PF00929">
    <property type="entry name" value="RNase_T"/>
    <property type="match status" value="1"/>
</dbReference>
<proteinExistence type="inferred from homology"/>